<dbReference type="GO" id="GO:0008276">
    <property type="term" value="F:protein methyltransferase activity"/>
    <property type="evidence" value="ECO:0007669"/>
    <property type="project" value="TreeGrafter"/>
</dbReference>
<dbReference type="PROSITE" id="PS00092">
    <property type="entry name" value="N6_MTASE"/>
    <property type="match status" value="1"/>
</dbReference>
<dbReference type="VEuPathDB" id="TriTrypDB:TcG_06799"/>
<dbReference type="VEuPathDB" id="TriTrypDB:TCSYLVIO_004094"/>
<dbReference type="OrthoDB" id="406152at2759"/>
<dbReference type="Proteomes" id="UP000246078">
    <property type="component" value="Unassembled WGS sequence"/>
</dbReference>
<dbReference type="VEuPathDB" id="TriTrypDB:BCY84_18277"/>
<proteinExistence type="inferred from homology"/>
<dbReference type="VEuPathDB" id="TriTrypDB:TcYC6_0051920"/>
<dbReference type="GO" id="GO:0003676">
    <property type="term" value="F:nucleic acid binding"/>
    <property type="evidence" value="ECO:0007669"/>
    <property type="project" value="InterPro"/>
</dbReference>
<evidence type="ECO:0000313" key="6">
    <source>
        <dbReference type="Proteomes" id="UP000246078"/>
    </source>
</evidence>
<protein>
    <submittedName>
        <fullName evidence="5">Putative eRF1 methyltransferase catalytic subunit</fullName>
    </submittedName>
</protein>
<comment type="caution">
    <text evidence="5">The sequence shown here is derived from an EMBL/GenBank/DDBJ whole genome shotgun (WGS) entry which is preliminary data.</text>
</comment>
<dbReference type="VEuPathDB" id="TriTrypDB:ECC02_007066"/>
<dbReference type="SMR" id="A0A2V2WBN4"/>
<dbReference type="GO" id="GO:0035657">
    <property type="term" value="C:eRF1 methyltransferase complex"/>
    <property type="evidence" value="ECO:0007669"/>
    <property type="project" value="TreeGrafter"/>
</dbReference>
<dbReference type="OMA" id="SHENDTH"/>
<dbReference type="PANTHER" id="PTHR45875:SF1">
    <property type="entry name" value="METHYLTRANSFERASE N6AMT1"/>
    <property type="match status" value="1"/>
</dbReference>
<dbReference type="InterPro" id="IPR029063">
    <property type="entry name" value="SAM-dependent_MTases_sf"/>
</dbReference>
<name>A0A2V2WBN4_TRYCR</name>
<keyword evidence="2 5" id="KW-0489">Methyltransferase</keyword>
<organism evidence="5 6">
    <name type="scientific">Trypanosoma cruzi</name>
    <dbReference type="NCBI Taxonomy" id="5693"/>
    <lineage>
        <taxon>Eukaryota</taxon>
        <taxon>Discoba</taxon>
        <taxon>Euglenozoa</taxon>
        <taxon>Kinetoplastea</taxon>
        <taxon>Metakinetoplastina</taxon>
        <taxon>Trypanosomatida</taxon>
        <taxon>Trypanosomatidae</taxon>
        <taxon>Trypanosoma</taxon>
        <taxon>Schizotrypanum</taxon>
    </lineage>
</organism>
<dbReference type="GO" id="GO:0032259">
    <property type="term" value="P:methylation"/>
    <property type="evidence" value="ECO:0007669"/>
    <property type="project" value="UniProtKB-KW"/>
</dbReference>
<dbReference type="VEuPathDB" id="TriTrypDB:TcCLB.511711.30"/>
<sequence length="272" mass="30419">MVITPDYFHCITDPRFRRSVYEPEADTFLLLETLDGDADVLRSMQPRRCLEIGCGSGTVITHLQLVLSGISGNTNNTKEVRHVSGRTWQSEFHAVDINPVALEATGVTWSNTLRRLWGDEAPHLHLHHGDLFGPFQHEGPEGPQEAGAGEFDLILFNPPYVPTTMDELEGARKQGDFITAAWCGGPRGRVLVDRFILCLPRFLSARGVCYIVAIAQNDVPELMEKIRNVFKETGQDDVRVPVDVMVVSERYTGEYLKVIRVRRGPRGDPHGS</sequence>
<dbReference type="AlphaFoldDB" id="A0A2V2WBN4"/>
<dbReference type="VEuPathDB" id="TriTrypDB:TcCLB.506425.120"/>
<dbReference type="VEuPathDB" id="TriTrypDB:C3747_121g55"/>
<dbReference type="EMBL" id="PRFC01000121">
    <property type="protein sequence ID" value="PWV06018.1"/>
    <property type="molecule type" value="Genomic_DNA"/>
</dbReference>
<evidence type="ECO:0000256" key="2">
    <source>
        <dbReference type="ARBA" id="ARBA00022603"/>
    </source>
</evidence>
<dbReference type="VEuPathDB" id="TriTrypDB:TCDM_06685"/>
<keyword evidence="4" id="KW-0949">S-adenosyl-L-methionine</keyword>
<dbReference type="VEuPathDB" id="TriTrypDB:TcCL_ESM12361"/>
<keyword evidence="3 5" id="KW-0808">Transferase</keyword>
<dbReference type="InterPro" id="IPR052190">
    <property type="entry name" value="Euk-Arch_PrmC-MTase"/>
</dbReference>
<dbReference type="InterPro" id="IPR002052">
    <property type="entry name" value="DNA_methylase_N6_adenine_CS"/>
</dbReference>
<dbReference type="Gene3D" id="3.40.50.150">
    <property type="entry name" value="Vaccinia Virus protein VP39"/>
    <property type="match status" value="1"/>
</dbReference>
<evidence type="ECO:0000313" key="5">
    <source>
        <dbReference type="EMBL" id="PWV06018.1"/>
    </source>
</evidence>
<evidence type="ECO:0000256" key="1">
    <source>
        <dbReference type="ARBA" id="ARBA00006149"/>
    </source>
</evidence>
<dbReference type="CDD" id="cd02440">
    <property type="entry name" value="AdoMet_MTases"/>
    <property type="match status" value="1"/>
</dbReference>
<accession>A0A2V2WBN4</accession>
<dbReference type="VEuPathDB" id="TriTrypDB:TcBrA4_0103040"/>
<evidence type="ECO:0000256" key="3">
    <source>
        <dbReference type="ARBA" id="ARBA00022679"/>
    </source>
</evidence>
<dbReference type="SUPFAM" id="SSF53335">
    <property type="entry name" value="S-adenosyl-L-methionine-dependent methyltransferases"/>
    <property type="match status" value="1"/>
</dbReference>
<dbReference type="VEuPathDB" id="TriTrypDB:Tc_MARK_2839"/>
<evidence type="ECO:0000256" key="4">
    <source>
        <dbReference type="ARBA" id="ARBA00022691"/>
    </source>
</evidence>
<reference evidence="5 6" key="1">
    <citation type="journal article" date="2018" name="Microb. Genom.">
        <title>Expanding an expanded genome: long-read sequencing of Trypanosoma cruzi.</title>
        <authorList>
            <person name="Berna L."/>
            <person name="Rodriguez M."/>
            <person name="Chiribao M.L."/>
            <person name="Parodi-Talice A."/>
            <person name="Pita S."/>
            <person name="Rijo G."/>
            <person name="Alvarez-Valin F."/>
            <person name="Robello C."/>
        </authorList>
    </citation>
    <scope>NUCLEOTIDE SEQUENCE [LARGE SCALE GENOMIC DNA]</scope>
    <source>
        <strain evidence="5 6">TCC</strain>
    </source>
</reference>
<comment type="similarity">
    <text evidence="1">Belongs to the eukaryotic/archaeal PrmC-related family.</text>
</comment>
<dbReference type="GO" id="GO:0008757">
    <property type="term" value="F:S-adenosylmethionine-dependent methyltransferase activity"/>
    <property type="evidence" value="ECO:0007669"/>
    <property type="project" value="TreeGrafter"/>
</dbReference>
<gene>
    <name evidence="5" type="ORF">C3747_121g55</name>
</gene>
<dbReference type="PANTHER" id="PTHR45875">
    <property type="entry name" value="METHYLTRANSFERASE N6AMT1"/>
    <property type="match status" value="1"/>
</dbReference>
<dbReference type="VEuPathDB" id="TriTrypDB:C4B63_17g186"/>